<dbReference type="PANTHER" id="PTHR33529:SF2">
    <property type="entry name" value="LIPOPOLYSACCHARIDE EXPORT SYSTEM PERMEASE PROTEIN LPTG"/>
    <property type="match status" value="1"/>
</dbReference>
<dbReference type="EMBL" id="UOFP01000134">
    <property type="protein sequence ID" value="VAW86320.1"/>
    <property type="molecule type" value="Genomic_DNA"/>
</dbReference>
<dbReference type="GO" id="GO:0055085">
    <property type="term" value="P:transmembrane transport"/>
    <property type="evidence" value="ECO:0007669"/>
    <property type="project" value="InterPro"/>
</dbReference>
<gene>
    <name evidence="7" type="ORF">MNBD_GAMMA18-1807</name>
</gene>
<evidence type="ECO:0000256" key="6">
    <source>
        <dbReference type="SAM" id="Phobius"/>
    </source>
</evidence>
<reference evidence="7" key="1">
    <citation type="submission" date="2018-06" db="EMBL/GenBank/DDBJ databases">
        <authorList>
            <person name="Zhirakovskaya E."/>
        </authorList>
    </citation>
    <scope>NUCLEOTIDE SEQUENCE</scope>
</reference>
<dbReference type="NCBIfam" id="TIGR04408">
    <property type="entry name" value="LptG_lptG"/>
    <property type="match status" value="1"/>
</dbReference>
<comment type="subcellular location">
    <subcellularLocation>
        <location evidence="1">Cell membrane</location>
        <topology evidence="1">Multi-pass membrane protein</topology>
    </subcellularLocation>
</comment>
<feature type="transmembrane region" description="Helical" evidence="6">
    <location>
        <begin position="52"/>
        <end position="78"/>
    </location>
</feature>
<feature type="transmembrane region" description="Helical" evidence="6">
    <location>
        <begin position="99"/>
        <end position="118"/>
    </location>
</feature>
<feature type="transmembrane region" description="Helical" evidence="6">
    <location>
        <begin position="328"/>
        <end position="349"/>
    </location>
</feature>
<keyword evidence="3 6" id="KW-0812">Transmembrane</keyword>
<organism evidence="7">
    <name type="scientific">hydrothermal vent metagenome</name>
    <dbReference type="NCBI Taxonomy" id="652676"/>
    <lineage>
        <taxon>unclassified sequences</taxon>
        <taxon>metagenomes</taxon>
        <taxon>ecological metagenomes</taxon>
    </lineage>
</organism>
<evidence type="ECO:0000256" key="3">
    <source>
        <dbReference type="ARBA" id="ARBA00022692"/>
    </source>
</evidence>
<dbReference type="PANTHER" id="PTHR33529">
    <property type="entry name" value="SLR0882 PROTEIN-RELATED"/>
    <property type="match status" value="1"/>
</dbReference>
<dbReference type="Pfam" id="PF03739">
    <property type="entry name" value="LptF_LptG"/>
    <property type="match status" value="1"/>
</dbReference>
<dbReference type="GO" id="GO:0015920">
    <property type="term" value="P:lipopolysaccharide transport"/>
    <property type="evidence" value="ECO:0007669"/>
    <property type="project" value="TreeGrafter"/>
</dbReference>
<dbReference type="AlphaFoldDB" id="A0A3B0ZBE6"/>
<evidence type="ECO:0000256" key="5">
    <source>
        <dbReference type="ARBA" id="ARBA00023136"/>
    </source>
</evidence>
<proteinExistence type="predicted"/>
<dbReference type="GO" id="GO:0043190">
    <property type="term" value="C:ATP-binding cassette (ABC) transporter complex"/>
    <property type="evidence" value="ECO:0007669"/>
    <property type="project" value="InterPro"/>
</dbReference>
<keyword evidence="4 6" id="KW-1133">Transmembrane helix</keyword>
<sequence length="353" mass="38481">MRLLDRYIASAIMAGVAITLFVLLALFAFIGLVDEMSTVGRGNYGAWQAIQYVFLSMIPIAYQLFPIAALVGCIMGLGGLASHGELIAMRAAGVSLNRLLWSVSKVGMLMMALVVLLGEGLAPYADEFAQKMRGEAITGEISLQGKQGIWAKDEQAFVLIRDVITSSQLANLTLYEFSENNQLLSVSTAAQALYQSGQWQLQDVEVVSFAGTPAVSEMARKNWQTTLGPEMIEVVTLDPDSQSMWGLYQYVNYLQENALASGRYEMAFWGKVVTPLVTLVMMMLAVPFVMGSLRSVSISQRIFVGILVGLGFHLLNQMSNYAGLVFELNAVVSAFLPTLIVSVVAGVLIRRLH</sequence>
<keyword evidence="5 6" id="KW-0472">Membrane</keyword>
<feature type="transmembrane region" description="Helical" evidence="6">
    <location>
        <begin position="7"/>
        <end position="32"/>
    </location>
</feature>
<evidence type="ECO:0008006" key="8">
    <source>
        <dbReference type="Google" id="ProtNLM"/>
    </source>
</evidence>
<keyword evidence="2" id="KW-1003">Cell membrane</keyword>
<dbReference type="InterPro" id="IPR005495">
    <property type="entry name" value="LptG/LptF_permease"/>
</dbReference>
<feature type="transmembrane region" description="Helical" evidence="6">
    <location>
        <begin position="268"/>
        <end position="290"/>
    </location>
</feature>
<protein>
    <recommendedName>
        <fullName evidence="8">Lipopolysaccharide export system permease protein LptG</fullName>
    </recommendedName>
</protein>
<evidence type="ECO:0000256" key="1">
    <source>
        <dbReference type="ARBA" id="ARBA00004651"/>
    </source>
</evidence>
<name>A0A3B0ZBE6_9ZZZZ</name>
<accession>A0A3B0ZBE6</accession>
<evidence type="ECO:0000256" key="2">
    <source>
        <dbReference type="ARBA" id="ARBA00022475"/>
    </source>
</evidence>
<evidence type="ECO:0000256" key="4">
    <source>
        <dbReference type="ARBA" id="ARBA00022989"/>
    </source>
</evidence>
<dbReference type="InterPro" id="IPR030923">
    <property type="entry name" value="LptG"/>
</dbReference>
<feature type="transmembrane region" description="Helical" evidence="6">
    <location>
        <begin position="302"/>
        <end position="322"/>
    </location>
</feature>
<evidence type="ECO:0000313" key="7">
    <source>
        <dbReference type="EMBL" id="VAW86320.1"/>
    </source>
</evidence>